<accession>A0A5B8XEG5</accession>
<dbReference type="SUPFAM" id="SSF52518">
    <property type="entry name" value="Thiamin diphosphate-binding fold (THDP-binding)"/>
    <property type="match status" value="1"/>
</dbReference>
<dbReference type="InterPro" id="IPR045229">
    <property type="entry name" value="TPP_enz"/>
</dbReference>
<name>A0A5B8XEG5_9RICK</name>
<dbReference type="AlphaFoldDB" id="A0A5B8XEG5"/>
<dbReference type="EMBL" id="CP029077">
    <property type="protein sequence ID" value="QED23366.1"/>
    <property type="molecule type" value="Genomic_DNA"/>
</dbReference>
<dbReference type="InterPro" id="IPR029061">
    <property type="entry name" value="THDP-binding"/>
</dbReference>
<dbReference type="GO" id="GO:0005948">
    <property type="term" value="C:acetolactate synthase complex"/>
    <property type="evidence" value="ECO:0007669"/>
    <property type="project" value="TreeGrafter"/>
</dbReference>
<proteinExistence type="inferred from homology"/>
<evidence type="ECO:0000313" key="4">
    <source>
        <dbReference type="Proteomes" id="UP000321934"/>
    </source>
</evidence>
<dbReference type="InterPro" id="IPR011766">
    <property type="entry name" value="TPP_enzyme_TPP-bd"/>
</dbReference>
<protein>
    <submittedName>
        <fullName evidence="3">Thiamine pyrophosphate-binding domain</fullName>
    </submittedName>
</protein>
<evidence type="ECO:0000256" key="1">
    <source>
        <dbReference type="ARBA" id="ARBA00007812"/>
    </source>
</evidence>
<dbReference type="GO" id="GO:0050660">
    <property type="term" value="F:flavin adenine dinucleotide binding"/>
    <property type="evidence" value="ECO:0007669"/>
    <property type="project" value="TreeGrafter"/>
</dbReference>
<dbReference type="Proteomes" id="UP000321934">
    <property type="component" value="Chromosome"/>
</dbReference>
<dbReference type="OrthoDB" id="4494979at2"/>
<dbReference type="PROSITE" id="PS51257">
    <property type="entry name" value="PROKAR_LIPOPROTEIN"/>
    <property type="match status" value="1"/>
</dbReference>
<dbReference type="Pfam" id="PF02775">
    <property type="entry name" value="TPP_enzyme_C"/>
    <property type="match status" value="1"/>
</dbReference>
<sequence length="169" mass="19303">MMKFNNKKSMVGQKILSGVGYGSMGCSIPYAIGACYAAENKKQIISFSGDGGFQMNMQELMLIADKNLNIKIIIFNNNGLGLIRESQDRYMNSRYFGTNEKYVKCPQMDILSKAYGLSYVKIKKIEDCKTIKDLFNDNKSCIIEVIVDSSQRMYKLFCYNIIRIKFIII</sequence>
<reference evidence="3 4" key="1">
    <citation type="journal article" date="2019" name="ISME J.">
        <title>Deianiraea, an extracellular bacterium associated with the ciliate Paramecium, suggests an alternative scenario for the evolution of Rickettsiales.</title>
        <authorList>
            <person name="Castelli M."/>
            <person name="Sabaneyeva E."/>
            <person name="Lanzoni O."/>
            <person name="Lebedeva N."/>
            <person name="Floriano A.M."/>
            <person name="Gaiarsa S."/>
            <person name="Benken K."/>
            <person name="Modeo L."/>
            <person name="Bandi C."/>
            <person name="Potekhin A."/>
            <person name="Sassera D."/>
            <person name="Petroni G."/>
        </authorList>
    </citation>
    <scope>NUCLEOTIDE SEQUENCE [LARGE SCALE GENOMIC DNA]</scope>
    <source>
        <strain evidence="3">CyL4-1</strain>
    </source>
</reference>
<keyword evidence="4" id="KW-1185">Reference proteome</keyword>
<dbReference type="GO" id="GO:0030976">
    <property type="term" value="F:thiamine pyrophosphate binding"/>
    <property type="evidence" value="ECO:0007669"/>
    <property type="project" value="InterPro"/>
</dbReference>
<dbReference type="GO" id="GO:0009097">
    <property type="term" value="P:isoleucine biosynthetic process"/>
    <property type="evidence" value="ECO:0007669"/>
    <property type="project" value="TreeGrafter"/>
</dbReference>
<gene>
    <name evidence="3" type="ORF">Deia_00571</name>
</gene>
<feature type="domain" description="Thiamine pyrophosphate enzyme TPP-binding" evidence="2">
    <location>
        <begin position="14"/>
        <end position="145"/>
    </location>
</feature>
<comment type="similarity">
    <text evidence="1">Belongs to the TPP enzyme family.</text>
</comment>
<dbReference type="RefSeq" id="WP_146820643.1">
    <property type="nucleotide sequence ID" value="NZ_CP029077.1"/>
</dbReference>
<evidence type="ECO:0000259" key="2">
    <source>
        <dbReference type="Pfam" id="PF02775"/>
    </source>
</evidence>
<evidence type="ECO:0000313" key="3">
    <source>
        <dbReference type="EMBL" id="QED23366.1"/>
    </source>
</evidence>
<dbReference type="PANTHER" id="PTHR18968">
    <property type="entry name" value="THIAMINE PYROPHOSPHATE ENZYMES"/>
    <property type="match status" value="1"/>
</dbReference>
<dbReference type="PANTHER" id="PTHR18968:SF13">
    <property type="entry name" value="ACETOLACTATE SYNTHASE CATALYTIC SUBUNIT, MITOCHONDRIAL"/>
    <property type="match status" value="1"/>
</dbReference>
<dbReference type="GO" id="GO:0009099">
    <property type="term" value="P:L-valine biosynthetic process"/>
    <property type="evidence" value="ECO:0007669"/>
    <property type="project" value="TreeGrafter"/>
</dbReference>
<organism evidence="3 4">
    <name type="scientific">Candidatus Deianiraea vastatrix</name>
    <dbReference type="NCBI Taxonomy" id="2163644"/>
    <lineage>
        <taxon>Bacteria</taxon>
        <taxon>Pseudomonadati</taxon>
        <taxon>Pseudomonadota</taxon>
        <taxon>Alphaproteobacteria</taxon>
        <taxon>Rickettsiales</taxon>
        <taxon>Candidatus Deianiraeaceae</taxon>
        <taxon>Candidatus Deianiraea</taxon>
    </lineage>
</organism>
<dbReference type="GO" id="GO:0003984">
    <property type="term" value="F:acetolactate synthase activity"/>
    <property type="evidence" value="ECO:0007669"/>
    <property type="project" value="TreeGrafter"/>
</dbReference>
<dbReference type="Gene3D" id="3.40.50.970">
    <property type="match status" value="1"/>
</dbReference>